<sequence>MKKAAAPDRKVIVFQLSGKEYSISVEQVTAIEKMQHITRVPNVPAFIKGVINLRGVIIPIIDLKRRFDLGDADYTHSTRIIIVSFNELEVGFIVDSANDVLDIPESAIEPRPDSVGTSEAEYINGVANLESRLLILLSMENILKTAILRNVDHGA</sequence>
<evidence type="ECO:0000256" key="1">
    <source>
        <dbReference type="ARBA" id="ARBA00004496"/>
    </source>
</evidence>
<evidence type="ECO:0000313" key="7">
    <source>
        <dbReference type="Proteomes" id="UP000676456"/>
    </source>
</evidence>
<accession>A0A942Z3M4</accession>
<dbReference type="PANTHER" id="PTHR22617:SF23">
    <property type="entry name" value="CHEMOTAXIS PROTEIN CHEW"/>
    <property type="match status" value="1"/>
</dbReference>
<keyword evidence="4" id="KW-0145">Chemotaxis</keyword>
<dbReference type="GO" id="GO:0007165">
    <property type="term" value="P:signal transduction"/>
    <property type="evidence" value="ECO:0007669"/>
    <property type="project" value="InterPro"/>
</dbReference>
<protein>
    <recommendedName>
        <fullName evidence="2">Chemotaxis protein CheW</fullName>
    </recommendedName>
</protein>
<dbReference type="SUPFAM" id="SSF50341">
    <property type="entry name" value="CheW-like"/>
    <property type="match status" value="1"/>
</dbReference>
<organism evidence="6 7">
    <name type="scientific">Lederbergia citrea</name>
    <dbReference type="NCBI Taxonomy" id="2833581"/>
    <lineage>
        <taxon>Bacteria</taxon>
        <taxon>Bacillati</taxon>
        <taxon>Bacillota</taxon>
        <taxon>Bacilli</taxon>
        <taxon>Bacillales</taxon>
        <taxon>Bacillaceae</taxon>
        <taxon>Lederbergia</taxon>
    </lineage>
</organism>
<gene>
    <name evidence="6" type="ORF">KHA91_02620</name>
</gene>
<comment type="subcellular location">
    <subcellularLocation>
        <location evidence="1">Cytoplasm</location>
    </subcellularLocation>
</comment>
<keyword evidence="3" id="KW-0963">Cytoplasm</keyword>
<feature type="domain" description="CheW-like" evidence="5">
    <location>
        <begin position="8"/>
        <end position="148"/>
    </location>
</feature>
<dbReference type="Gene3D" id="2.30.30.40">
    <property type="entry name" value="SH3 Domains"/>
    <property type="match status" value="1"/>
</dbReference>
<dbReference type="InterPro" id="IPR036061">
    <property type="entry name" value="CheW-like_dom_sf"/>
</dbReference>
<name>A0A942Z3M4_9BACI</name>
<dbReference type="AlphaFoldDB" id="A0A942Z3M4"/>
<dbReference type="PROSITE" id="PS50851">
    <property type="entry name" value="CHEW"/>
    <property type="match status" value="1"/>
</dbReference>
<dbReference type="EMBL" id="JAGYPN010000001">
    <property type="protein sequence ID" value="MBS4221652.1"/>
    <property type="molecule type" value="Genomic_DNA"/>
</dbReference>
<proteinExistence type="predicted"/>
<keyword evidence="7" id="KW-1185">Reference proteome</keyword>
<evidence type="ECO:0000313" key="6">
    <source>
        <dbReference type="EMBL" id="MBS4221652.1"/>
    </source>
</evidence>
<dbReference type="Pfam" id="PF01584">
    <property type="entry name" value="CheW"/>
    <property type="match status" value="1"/>
</dbReference>
<evidence type="ECO:0000256" key="4">
    <source>
        <dbReference type="ARBA" id="ARBA00022500"/>
    </source>
</evidence>
<dbReference type="RefSeq" id="WP_213096660.1">
    <property type="nucleotide sequence ID" value="NZ_JAGYPN010000001.1"/>
</dbReference>
<dbReference type="CDD" id="cd00732">
    <property type="entry name" value="CheW"/>
    <property type="match status" value="1"/>
</dbReference>
<evidence type="ECO:0000256" key="3">
    <source>
        <dbReference type="ARBA" id="ARBA00022490"/>
    </source>
</evidence>
<reference evidence="6 7" key="1">
    <citation type="submission" date="2021-05" db="EMBL/GenBank/DDBJ databases">
        <title>Novel Bacillus species.</title>
        <authorList>
            <person name="Liu G."/>
        </authorList>
    </citation>
    <scope>NUCLEOTIDE SEQUENCE [LARGE SCALE GENOMIC DNA]</scope>
    <source>
        <strain evidence="6 7">FJAT-49682</strain>
    </source>
</reference>
<dbReference type="FunFam" id="2.40.50.180:FF:000002">
    <property type="entry name" value="Chemotaxis protein CheW"/>
    <property type="match status" value="1"/>
</dbReference>
<dbReference type="GO" id="GO:0006935">
    <property type="term" value="P:chemotaxis"/>
    <property type="evidence" value="ECO:0007669"/>
    <property type="project" value="UniProtKB-KW"/>
</dbReference>
<dbReference type="GO" id="GO:0005829">
    <property type="term" value="C:cytosol"/>
    <property type="evidence" value="ECO:0007669"/>
    <property type="project" value="TreeGrafter"/>
</dbReference>
<comment type="caution">
    <text evidence="6">The sequence shown here is derived from an EMBL/GenBank/DDBJ whole genome shotgun (WGS) entry which is preliminary data.</text>
</comment>
<dbReference type="InterPro" id="IPR002545">
    <property type="entry name" value="CheW-lke_dom"/>
</dbReference>
<evidence type="ECO:0000259" key="5">
    <source>
        <dbReference type="PROSITE" id="PS50851"/>
    </source>
</evidence>
<dbReference type="Gene3D" id="2.40.50.180">
    <property type="entry name" value="CheA-289, Domain 4"/>
    <property type="match status" value="1"/>
</dbReference>
<dbReference type="PANTHER" id="PTHR22617">
    <property type="entry name" value="CHEMOTAXIS SENSOR HISTIDINE KINASE-RELATED"/>
    <property type="match status" value="1"/>
</dbReference>
<evidence type="ECO:0000256" key="2">
    <source>
        <dbReference type="ARBA" id="ARBA00021483"/>
    </source>
</evidence>
<dbReference type="SMART" id="SM00260">
    <property type="entry name" value="CheW"/>
    <property type="match status" value="1"/>
</dbReference>
<dbReference type="Proteomes" id="UP000676456">
    <property type="component" value="Unassembled WGS sequence"/>
</dbReference>
<dbReference type="InterPro" id="IPR039315">
    <property type="entry name" value="CheW"/>
</dbReference>